<protein>
    <recommendedName>
        <fullName evidence="1">Zinc finger CGNR domain-containing protein</fullName>
    </recommendedName>
</protein>
<dbReference type="KEGG" id="kphy:AOZ06_18525"/>
<dbReference type="Gene3D" id="1.10.3300.10">
    <property type="entry name" value="Jann2411-like domain"/>
    <property type="match status" value="1"/>
</dbReference>
<proteinExistence type="predicted"/>
<organism evidence="2 3">
    <name type="scientific">Kibdelosporangium phytohabitans</name>
    <dbReference type="NCBI Taxonomy" id="860235"/>
    <lineage>
        <taxon>Bacteria</taxon>
        <taxon>Bacillati</taxon>
        <taxon>Actinomycetota</taxon>
        <taxon>Actinomycetes</taxon>
        <taxon>Pseudonocardiales</taxon>
        <taxon>Pseudonocardiaceae</taxon>
        <taxon>Kibdelosporangium</taxon>
    </lineage>
</organism>
<accession>A0A0N9HYC4</accession>
<dbReference type="InterPro" id="IPR023286">
    <property type="entry name" value="ABATE_dom_sf"/>
</dbReference>
<dbReference type="SUPFAM" id="SSF160904">
    <property type="entry name" value="Jann2411-like"/>
    <property type="match status" value="1"/>
</dbReference>
<name>A0A0N9HYC4_9PSEU</name>
<evidence type="ECO:0000313" key="3">
    <source>
        <dbReference type="Proteomes" id="UP000063699"/>
    </source>
</evidence>
<keyword evidence="3" id="KW-1185">Reference proteome</keyword>
<dbReference type="InterPro" id="IPR010852">
    <property type="entry name" value="ABATE"/>
</dbReference>
<evidence type="ECO:0000259" key="1">
    <source>
        <dbReference type="Pfam" id="PF11706"/>
    </source>
</evidence>
<dbReference type="PANTHER" id="PTHR35525:SF3">
    <property type="entry name" value="BLL6575 PROTEIN"/>
    <property type="match status" value="1"/>
</dbReference>
<dbReference type="OrthoDB" id="3211108at2"/>
<dbReference type="Pfam" id="PF07336">
    <property type="entry name" value="ABATE"/>
    <property type="match status" value="1"/>
</dbReference>
<dbReference type="RefSeq" id="WP_054290553.1">
    <property type="nucleotide sequence ID" value="NZ_CP012752.1"/>
</dbReference>
<feature type="domain" description="Zinc finger CGNR" evidence="1">
    <location>
        <begin position="133"/>
        <end position="175"/>
    </location>
</feature>
<dbReference type="STRING" id="860235.AOZ06_18525"/>
<gene>
    <name evidence="2" type="ORF">AOZ06_18525</name>
</gene>
<dbReference type="EMBL" id="CP012752">
    <property type="protein sequence ID" value="ALG08646.1"/>
    <property type="molecule type" value="Genomic_DNA"/>
</dbReference>
<dbReference type="Proteomes" id="UP000063699">
    <property type="component" value="Chromosome"/>
</dbReference>
<evidence type="ECO:0000313" key="2">
    <source>
        <dbReference type="EMBL" id="ALG08646.1"/>
    </source>
</evidence>
<sequence>MDWIFDGGRPCIDLVNTRRNRHLDGYELLTDPARLAEWLVLAGHVERPQRVTAEDLALAIDLREAVDRLTRGTVQAADVRLVNRIAAQVPVPQLRIEDDGPRRVMRSSAGPVRTALAELAADAIDLVTAGSLVRICAFDDCGVRFHDTSPKHNRQWCSMARCGNRAKARAHYARRKRPSSSTQ</sequence>
<dbReference type="AlphaFoldDB" id="A0A0N9HYC4"/>
<reference evidence="2 3" key="1">
    <citation type="submission" date="2015-07" db="EMBL/GenBank/DDBJ databases">
        <title>Genome sequencing of Kibdelosporangium phytohabitans.</title>
        <authorList>
            <person name="Qin S."/>
            <person name="Xing K."/>
        </authorList>
    </citation>
    <scope>NUCLEOTIDE SEQUENCE [LARGE SCALE GENOMIC DNA]</scope>
    <source>
        <strain evidence="2 3">KLBMP1111</strain>
    </source>
</reference>
<dbReference type="PANTHER" id="PTHR35525">
    <property type="entry name" value="BLL6575 PROTEIN"/>
    <property type="match status" value="1"/>
</dbReference>
<dbReference type="InterPro" id="IPR021005">
    <property type="entry name" value="Znf_CGNR"/>
</dbReference>
<dbReference type="Pfam" id="PF11706">
    <property type="entry name" value="zf-CGNR"/>
    <property type="match status" value="1"/>
</dbReference>